<name>A0AAW2S9W4_SESRA</name>
<dbReference type="EMBL" id="JACGWJ010000011">
    <property type="protein sequence ID" value="KAL0388837.1"/>
    <property type="molecule type" value="Genomic_DNA"/>
</dbReference>
<protein>
    <submittedName>
        <fullName evidence="1">Uncharacterized protein</fullName>
    </submittedName>
</protein>
<sequence length="108" mass="12077">MVQLSALFNTFSKNITSGPGKKSRHGVGREAAIHLAKEAKRHELLLTASGVATARNQKNFAAYSKQGKKGLNQDRFIVWQDVVLILGVWMPRRHGFLWCFDGMDHGDI</sequence>
<evidence type="ECO:0000313" key="1">
    <source>
        <dbReference type="EMBL" id="KAL0388837.1"/>
    </source>
</evidence>
<accession>A0AAW2S9W4</accession>
<proteinExistence type="predicted"/>
<gene>
    <name evidence="1" type="ORF">Sradi_2765500</name>
</gene>
<organism evidence="1">
    <name type="scientific">Sesamum radiatum</name>
    <name type="common">Black benniseed</name>
    <dbReference type="NCBI Taxonomy" id="300843"/>
    <lineage>
        <taxon>Eukaryota</taxon>
        <taxon>Viridiplantae</taxon>
        <taxon>Streptophyta</taxon>
        <taxon>Embryophyta</taxon>
        <taxon>Tracheophyta</taxon>
        <taxon>Spermatophyta</taxon>
        <taxon>Magnoliopsida</taxon>
        <taxon>eudicotyledons</taxon>
        <taxon>Gunneridae</taxon>
        <taxon>Pentapetalae</taxon>
        <taxon>asterids</taxon>
        <taxon>lamiids</taxon>
        <taxon>Lamiales</taxon>
        <taxon>Pedaliaceae</taxon>
        <taxon>Sesamum</taxon>
    </lineage>
</organism>
<reference evidence="1" key="2">
    <citation type="journal article" date="2024" name="Plant">
        <title>Genomic evolution and insights into agronomic trait innovations of Sesamum species.</title>
        <authorList>
            <person name="Miao H."/>
            <person name="Wang L."/>
            <person name="Qu L."/>
            <person name="Liu H."/>
            <person name="Sun Y."/>
            <person name="Le M."/>
            <person name="Wang Q."/>
            <person name="Wei S."/>
            <person name="Zheng Y."/>
            <person name="Lin W."/>
            <person name="Duan Y."/>
            <person name="Cao H."/>
            <person name="Xiong S."/>
            <person name="Wang X."/>
            <person name="Wei L."/>
            <person name="Li C."/>
            <person name="Ma Q."/>
            <person name="Ju M."/>
            <person name="Zhao R."/>
            <person name="Li G."/>
            <person name="Mu C."/>
            <person name="Tian Q."/>
            <person name="Mei H."/>
            <person name="Zhang T."/>
            <person name="Gao T."/>
            <person name="Zhang H."/>
        </authorList>
    </citation>
    <scope>NUCLEOTIDE SEQUENCE</scope>
    <source>
        <strain evidence="1">G02</strain>
    </source>
</reference>
<reference evidence="1" key="1">
    <citation type="submission" date="2020-06" db="EMBL/GenBank/DDBJ databases">
        <authorList>
            <person name="Li T."/>
            <person name="Hu X."/>
            <person name="Zhang T."/>
            <person name="Song X."/>
            <person name="Zhang H."/>
            <person name="Dai N."/>
            <person name="Sheng W."/>
            <person name="Hou X."/>
            <person name="Wei L."/>
        </authorList>
    </citation>
    <scope>NUCLEOTIDE SEQUENCE</scope>
    <source>
        <strain evidence="1">G02</strain>
        <tissue evidence="1">Leaf</tissue>
    </source>
</reference>
<comment type="caution">
    <text evidence="1">The sequence shown here is derived from an EMBL/GenBank/DDBJ whole genome shotgun (WGS) entry which is preliminary data.</text>
</comment>
<dbReference type="AlphaFoldDB" id="A0AAW2S9W4"/>